<dbReference type="Proteomes" id="UP000018458">
    <property type="component" value="Unassembled WGS sequence"/>
</dbReference>
<evidence type="ECO:0008006" key="3">
    <source>
        <dbReference type="Google" id="ProtNLM"/>
    </source>
</evidence>
<comment type="caution">
    <text evidence="1">The sequence shown here is derived from an EMBL/GenBank/DDBJ whole genome shotgun (WGS) entry which is preliminary data.</text>
</comment>
<gene>
    <name evidence="1" type="ORF">HMPREF9444_00935</name>
</gene>
<proteinExistence type="predicted"/>
<accession>E8LJQ1</accession>
<dbReference type="OrthoDB" id="8547152at2"/>
<dbReference type="eggNOG" id="COG5421">
    <property type="taxonomic scope" value="Bacteria"/>
</dbReference>
<dbReference type="EMBL" id="AEVO01000045">
    <property type="protein sequence ID" value="EFY07225.1"/>
    <property type="molecule type" value="Genomic_DNA"/>
</dbReference>
<organism evidence="1 2">
    <name type="scientific">Succinatimonas hippei (strain DSM 22608 / JCM 16073 / KCTC 15190 / YIT 12066)</name>
    <dbReference type="NCBI Taxonomy" id="762983"/>
    <lineage>
        <taxon>Bacteria</taxon>
        <taxon>Pseudomonadati</taxon>
        <taxon>Pseudomonadota</taxon>
        <taxon>Gammaproteobacteria</taxon>
        <taxon>Aeromonadales</taxon>
        <taxon>Succinivibrionaceae</taxon>
        <taxon>Succinatimonas</taxon>
    </lineage>
</organism>
<name>E8LJQ1_SUCHY</name>
<reference evidence="1 2" key="1">
    <citation type="submission" date="2011-01" db="EMBL/GenBank/DDBJ databases">
        <authorList>
            <person name="Weinstock G."/>
            <person name="Sodergren E."/>
            <person name="Clifton S."/>
            <person name="Fulton L."/>
            <person name="Fulton B."/>
            <person name="Courtney L."/>
            <person name="Fronick C."/>
            <person name="Harrison M."/>
            <person name="Strong C."/>
            <person name="Farmer C."/>
            <person name="Delahaunty K."/>
            <person name="Markovic C."/>
            <person name="Hall O."/>
            <person name="Minx P."/>
            <person name="Tomlinson C."/>
            <person name="Mitreva M."/>
            <person name="Hou S."/>
            <person name="Chen J."/>
            <person name="Wollam A."/>
            <person name="Pepin K.H."/>
            <person name="Johnson M."/>
            <person name="Bhonagiri V."/>
            <person name="Zhang X."/>
            <person name="Suruliraj S."/>
            <person name="Warren W."/>
            <person name="Chinwalla A."/>
            <person name="Mardis E.R."/>
            <person name="Wilson R.K."/>
        </authorList>
    </citation>
    <scope>NUCLEOTIDE SEQUENCE [LARGE SCALE GENOMIC DNA]</scope>
    <source>
        <strain evidence="2">DSM 22608 / JCM 16073 / KCTC 15190 / YIT 12066</strain>
    </source>
</reference>
<evidence type="ECO:0000313" key="1">
    <source>
        <dbReference type="EMBL" id="EFY07225.1"/>
    </source>
</evidence>
<sequence>MSIRFRVTVAPSGKKYGAIVNTFRDKTTGKVKTQGLKSYGVLSDQKLKDEAFLQAVDADVKAIKDQFLKQTAVMREIHSKLDDDASLSKTSSFAMPQYYYALALYRKFWEILGCDAVFSKLGRKSNDPAFKIHGDLICFYFASLLNFNPASSFDTPEDFAEHIFDLSFVNEGSYKAAIKLFYKNKDKIIDALNEKRSFAQDPAQNYTFYLTKFYFLEEDKSKGSNLKEVPMLFSQFLNSFKIPIDFNLWEQPKNRAELYDLLQRFEQKYSFLRETGGTATVISDTEINNKRSLLSLSELGYNYILIRNLHKFPRRMQDLILSNGKWMSVYNKQGQSVYKYKEFILNLSGRSVLGKNEPYKVKSRFIVIWSDSKRIHDLDRLAKQWEAAYEVVSKKENLYEAVPFDENEENTHGLMQFIRKKEDISEYELDFSAYRNRGVTAGFYIIATSLGDPVHDLYRQIRTLWRDKEIFRAVNGSNDASSYKFIKDIQGQFVLKHIAFVLERCMLYFLKRNGLNVSAKQLREIMHESMLAKMPESFAHDKILLKTCNAESFNKTLRKGRKLRFDEVSSILGLTPLQSVETLAALKNKLTTVLPFIEL</sequence>
<keyword evidence="2" id="KW-1185">Reference proteome</keyword>
<dbReference type="RefSeq" id="WP_009143139.1">
    <property type="nucleotide sequence ID" value="NZ_GL830982.1"/>
</dbReference>
<dbReference type="AlphaFoldDB" id="E8LJQ1"/>
<protein>
    <recommendedName>
        <fullName evidence="3">Transposase IS4-like domain-containing protein</fullName>
    </recommendedName>
</protein>
<dbReference type="HOGENOM" id="CLU_455548_0_0_6"/>
<dbReference type="STRING" id="762983.HMPREF9444_00935"/>
<evidence type="ECO:0000313" key="2">
    <source>
        <dbReference type="Proteomes" id="UP000018458"/>
    </source>
</evidence>